<feature type="domain" description="AIG1-type G" evidence="4">
    <location>
        <begin position="2"/>
        <end position="86"/>
    </location>
</feature>
<protein>
    <recommendedName>
        <fullName evidence="4">AIG1-type G domain-containing protein</fullName>
    </recommendedName>
</protein>
<comment type="similarity">
    <text evidence="1">Belongs to the TRAFAC class TrmE-Era-EngA-EngB-Septin-like GTPase superfamily. AIG1/Toc34/Toc159-like paraseptin GTPase family. IAN subfamily.</text>
</comment>
<reference evidence="5 6" key="1">
    <citation type="journal article" date="2024" name="Genome Biol. Evol.">
        <title>Chromosome-level genome assembly of the viviparous eelpout Zoarces viviparus.</title>
        <authorList>
            <person name="Fuhrmann N."/>
            <person name="Brasseur M.V."/>
            <person name="Bakowski C.E."/>
            <person name="Podsiadlowski L."/>
            <person name="Prost S."/>
            <person name="Krehenwinkel H."/>
            <person name="Mayer C."/>
        </authorList>
    </citation>
    <scope>NUCLEOTIDE SEQUENCE [LARGE SCALE GENOMIC DNA]</scope>
    <source>
        <strain evidence="5">NO-MEL_2022_Ind0_liver</strain>
    </source>
</reference>
<keyword evidence="2" id="KW-0547">Nucleotide-binding</keyword>
<dbReference type="AlphaFoldDB" id="A0AAW1G4U1"/>
<keyword evidence="6" id="KW-1185">Reference proteome</keyword>
<evidence type="ECO:0000256" key="3">
    <source>
        <dbReference type="ARBA" id="ARBA00023134"/>
    </source>
</evidence>
<dbReference type="PANTHER" id="PTHR10903:SF112">
    <property type="entry name" value="SI:CH211-113E8.5"/>
    <property type="match status" value="1"/>
</dbReference>
<evidence type="ECO:0000313" key="5">
    <source>
        <dbReference type="EMBL" id="KAK9541119.1"/>
    </source>
</evidence>
<dbReference type="InterPro" id="IPR045058">
    <property type="entry name" value="GIMA/IAN/Toc"/>
</dbReference>
<organism evidence="5 6">
    <name type="scientific">Zoarces viviparus</name>
    <name type="common">Viviparous eelpout</name>
    <name type="synonym">Blennius viviparus</name>
    <dbReference type="NCBI Taxonomy" id="48416"/>
    <lineage>
        <taxon>Eukaryota</taxon>
        <taxon>Metazoa</taxon>
        <taxon>Chordata</taxon>
        <taxon>Craniata</taxon>
        <taxon>Vertebrata</taxon>
        <taxon>Euteleostomi</taxon>
        <taxon>Actinopterygii</taxon>
        <taxon>Neopterygii</taxon>
        <taxon>Teleostei</taxon>
        <taxon>Neoteleostei</taxon>
        <taxon>Acanthomorphata</taxon>
        <taxon>Eupercaria</taxon>
        <taxon>Perciformes</taxon>
        <taxon>Cottioidei</taxon>
        <taxon>Zoarcales</taxon>
        <taxon>Zoarcidae</taxon>
        <taxon>Zoarcinae</taxon>
        <taxon>Zoarces</taxon>
    </lineage>
</organism>
<dbReference type="InterPro" id="IPR006703">
    <property type="entry name" value="G_AIG1"/>
</dbReference>
<proteinExistence type="inferred from homology"/>
<dbReference type="Pfam" id="PF04548">
    <property type="entry name" value="AIG1"/>
    <property type="match status" value="1"/>
</dbReference>
<gene>
    <name evidence="5" type="ORF">VZT92_001189</name>
</gene>
<accession>A0AAW1G4U1</accession>
<name>A0AAW1G4U1_ZOAVI</name>
<keyword evidence="3" id="KW-0342">GTP-binding</keyword>
<dbReference type="GO" id="GO:0005525">
    <property type="term" value="F:GTP binding"/>
    <property type="evidence" value="ECO:0007669"/>
    <property type="project" value="UniProtKB-KW"/>
</dbReference>
<dbReference type="Gene3D" id="3.40.50.300">
    <property type="entry name" value="P-loop containing nucleotide triphosphate hydrolases"/>
    <property type="match status" value="1"/>
</dbReference>
<evidence type="ECO:0000256" key="2">
    <source>
        <dbReference type="ARBA" id="ARBA00022741"/>
    </source>
</evidence>
<dbReference type="Proteomes" id="UP001488805">
    <property type="component" value="Unassembled WGS sequence"/>
</dbReference>
<dbReference type="EMBL" id="JBCEZU010000002">
    <property type="protein sequence ID" value="KAK9541119.1"/>
    <property type="molecule type" value="Genomic_DNA"/>
</dbReference>
<evidence type="ECO:0000256" key="1">
    <source>
        <dbReference type="ARBA" id="ARBA00008535"/>
    </source>
</evidence>
<dbReference type="PANTHER" id="PTHR10903">
    <property type="entry name" value="GTPASE, IMAP FAMILY MEMBER-RELATED"/>
    <property type="match status" value="1"/>
</dbReference>
<evidence type="ECO:0000259" key="4">
    <source>
        <dbReference type="Pfam" id="PF04548"/>
    </source>
</evidence>
<sequence>MIQDTFGEDADKYTMVLFTYGDKLKKQSIEEFVSKSKDLKNIIQKCHGRYHVFNNETENSSQVRHLLEKIHKMVEDNGGTYYTTEM</sequence>
<evidence type="ECO:0000313" key="6">
    <source>
        <dbReference type="Proteomes" id="UP001488805"/>
    </source>
</evidence>
<comment type="caution">
    <text evidence="5">The sequence shown here is derived from an EMBL/GenBank/DDBJ whole genome shotgun (WGS) entry which is preliminary data.</text>
</comment>
<dbReference type="InterPro" id="IPR027417">
    <property type="entry name" value="P-loop_NTPase"/>
</dbReference>